<dbReference type="InterPro" id="IPR036097">
    <property type="entry name" value="HisK_dim/P_sf"/>
</dbReference>
<feature type="transmembrane region" description="Helical" evidence="13">
    <location>
        <begin position="61"/>
        <end position="79"/>
    </location>
</feature>
<evidence type="ECO:0000256" key="11">
    <source>
        <dbReference type="ARBA" id="ARBA00023012"/>
    </source>
</evidence>
<dbReference type="GO" id="GO:0005524">
    <property type="term" value="F:ATP binding"/>
    <property type="evidence" value="ECO:0007669"/>
    <property type="project" value="UniProtKB-KW"/>
</dbReference>
<dbReference type="InterPro" id="IPR004358">
    <property type="entry name" value="Sig_transdc_His_kin-like_C"/>
</dbReference>
<dbReference type="Pfam" id="PF00512">
    <property type="entry name" value="HisKA"/>
    <property type="match status" value="1"/>
</dbReference>
<evidence type="ECO:0000256" key="7">
    <source>
        <dbReference type="ARBA" id="ARBA00022741"/>
    </source>
</evidence>
<evidence type="ECO:0000256" key="10">
    <source>
        <dbReference type="ARBA" id="ARBA00022989"/>
    </source>
</evidence>
<dbReference type="Gene3D" id="3.30.450.40">
    <property type="match status" value="1"/>
</dbReference>
<keyword evidence="11" id="KW-0902">Two-component regulatory system</keyword>
<dbReference type="InterPro" id="IPR003661">
    <property type="entry name" value="HisK_dim/P_dom"/>
</dbReference>
<dbReference type="GO" id="GO:0005886">
    <property type="term" value="C:plasma membrane"/>
    <property type="evidence" value="ECO:0007669"/>
    <property type="project" value="TreeGrafter"/>
</dbReference>
<keyword evidence="7" id="KW-0547">Nucleotide-binding</keyword>
<proteinExistence type="predicted"/>
<evidence type="ECO:0000256" key="4">
    <source>
        <dbReference type="ARBA" id="ARBA00022553"/>
    </source>
</evidence>
<keyword evidence="6 13" id="KW-0812">Transmembrane</keyword>
<dbReference type="PANTHER" id="PTHR45569">
    <property type="entry name" value="SENSOR PROTEIN KDPD"/>
    <property type="match status" value="1"/>
</dbReference>
<dbReference type="PROSITE" id="PS50109">
    <property type="entry name" value="HIS_KIN"/>
    <property type="match status" value="1"/>
</dbReference>
<evidence type="ECO:0000256" key="5">
    <source>
        <dbReference type="ARBA" id="ARBA00022679"/>
    </source>
</evidence>
<organism evidence="15 16">
    <name type="scientific">Caproicibacter fermentans</name>
    <dbReference type="NCBI Taxonomy" id="2576756"/>
    <lineage>
        <taxon>Bacteria</taxon>
        <taxon>Bacillati</taxon>
        <taxon>Bacillota</taxon>
        <taxon>Clostridia</taxon>
        <taxon>Eubacteriales</taxon>
        <taxon>Acutalibacteraceae</taxon>
        <taxon>Caproicibacter</taxon>
    </lineage>
</organism>
<dbReference type="InterPro" id="IPR036890">
    <property type="entry name" value="HATPase_C_sf"/>
</dbReference>
<evidence type="ECO:0000256" key="13">
    <source>
        <dbReference type="SAM" id="Phobius"/>
    </source>
</evidence>
<evidence type="ECO:0000256" key="9">
    <source>
        <dbReference type="ARBA" id="ARBA00022840"/>
    </source>
</evidence>
<keyword evidence="5" id="KW-0808">Transferase</keyword>
<keyword evidence="8" id="KW-0418">Kinase</keyword>
<dbReference type="InterPro" id="IPR005467">
    <property type="entry name" value="His_kinase_dom"/>
</dbReference>
<dbReference type="SMART" id="SM00387">
    <property type="entry name" value="HATPase_c"/>
    <property type="match status" value="1"/>
</dbReference>
<keyword evidence="4" id="KW-0597">Phosphoprotein</keyword>
<dbReference type="KEGG" id="cfem:HCR03_05975"/>
<feature type="transmembrane region" description="Helical" evidence="13">
    <location>
        <begin position="12"/>
        <end position="32"/>
    </location>
</feature>
<keyword evidence="12 13" id="KW-0472">Membrane</keyword>
<evidence type="ECO:0000259" key="14">
    <source>
        <dbReference type="PROSITE" id="PS50109"/>
    </source>
</evidence>
<dbReference type="CDD" id="cd00082">
    <property type="entry name" value="HisKA"/>
    <property type="match status" value="1"/>
</dbReference>
<gene>
    <name evidence="15" type="ORF">HCR03_05975</name>
</gene>
<dbReference type="PRINTS" id="PR00344">
    <property type="entry name" value="BCTRLSENSOR"/>
</dbReference>
<evidence type="ECO:0000313" key="16">
    <source>
        <dbReference type="Proteomes" id="UP000515909"/>
    </source>
</evidence>
<dbReference type="EMBL" id="CP060286">
    <property type="protein sequence ID" value="QNK41791.1"/>
    <property type="molecule type" value="Genomic_DNA"/>
</dbReference>
<evidence type="ECO:0000256" key="1">
    <source>
        <dbReference type="ARBA" id="ARBA00000085"/>
    </source>
</evidence>
<accession>A0A7G8TDV0</accession>
<dbReference type="InterPro" id="IPR052023">
    <property type="entry name" value="Histidine_kinase_KdpD"/>
</dbReference>
<dbReference type="SUPFAM" id="SSF47384">
    <property type="entry name" value="Homodimeric domain of signal transducing histidine kinase"/>
    <property type="match status" value="1"/>
</dbReference>
<keyword evidence="10 13" id="KW-1133">Transmembrane helix</keyword>
<dbReference type="EC" id="2.7.13.3" evidence="3"/>
<evidence type="ECO:0000256" key="12">
    <source>
        <dbReference type="ARBA" id="ARBA00023136"/>
    </source>
</evidence>
<evidence type="ECO:0000256" key="6">
    <source>
        <dbReference type="ARBA" id="ARBA00022692"/>
    </source>
</evidence>
<dbReference type="Gene3D" id="3.30.565.10">
    <property type="entry name" value="Histidine kinase-like ATPase, C-terminal domain"/>
    <property type="match status" value="1"/>
</dbReference>
<evidence type="ECO:0000313" key="15">
    <source>
        <dbReference type="EMBL" id="QNK41791.1"/>
    </source>
</evidence>
<evidence type="ECO:0000256" key="2">
    <source>
        <dbReference type="ARBA" id="ARBA00004141"/>
    </source>
</evidence>
<reference evidence="15 16" key="1">
    <citation type="submission" date="2020-08" db="EMBL/GenBank/DDBJ databases">
        <title>The isolate Caproiciproducens sp. 7D4C2 produces n-caproate at mildly acidic conditions from hexoses: genome and rBOX comparison with related strains and chain-elongating bacteria.</title>
        <authorList>
            <person name="Esquivel-Elizondo S."/>
            <person name="Bagci C."/>
            <person name="Temovska M."/>
            <person name="Jeon B.S."/>
            <person name="Bessarab I."/>
            <person name="Williams R.B.H."/>
            <person name="Huson D.H."/>
            <person name="Angenent L.T."/>
        </authorList>
    </citation>
    <scope>NUCLEOTIDE SEQUENCE [LARGE SCALE GENOMIC DNA]</scope>
    <source>
        <strain evidence="15 16">7D4C2</strain>
    </source>
</reference>
<dbReference type="FunFam" id="3.30.565.10:FF:000006">
    <property type="entry name" value="Sensor histidine kinase WalK"/>
    <property type="match status" value="1"/>
</dbReference>
<dbReference type="GO" id="GO:0000155">
    <property type="term" value="F:phosphorelay sensor kinase activity"/>
    <property type="evidence" value="ECO:0007669"/>
    <property type="project" value="InterPro"/>
</dbReference>
<feature type="domain" description="Histidine kinase" evidence="14">
    <location>
        <begin position="287"/>
        <end position="505"/>
    </location>
</feature>
<keyword evidence="9" id="KW-0067">ATP-binding</keyword>
<comment type="subcellular location">
    <subcellularLocation>
        <location evidence="2">Membrane</location>
        <topology evidence="2">Multi-pass membrane protein</topology>
    </subcellularLocation>
</comment>
<dbReference type="SMART" id="SM00388">
    <property type="entry name" value="HisKA"/>
    <property type="match status" value="1"/>
</dbReference>
<evidence type="ECO:0000256" key="8">
    <source>
        <dbReference type="ARBA" id="ARBA00022777"/>
    </source>
</evidence>
<dbReference type="InterPro" id="IPR003594">
    <property type="entry name" value="HATPase_dom"/>
</dbReference>
<dbReference type="AlphaFoldDB" id="A0A7G8TDV0"/>
<evidence type="ECO:0000256" key="3">
    <source>
        <dbReference type="ARBA" id="ARBA00012438"/>
    </source>
</evidence>
<dbReference type="RefSeq" id="WP_066647357.1">
    <property type="nucleotide sequence ID" value="NZ_CP060286.1"/>
</dbReference>
<dbReference type="PANTHER" id="PTHR45569:SF1">
    <property type="entry name" value="SENSOR PROTEIN KDPD"/>
    <property type="match status" value="1"/>
</dbReference>
<sequence>MTTFKSRELINSFRYVLITIGTIASATGIGWLFRYAGFPETNVVIVYLLSILLTARLTRGYVYGIVASVIATCTFNYFFTKPYYTLSVNDPSYLITFVIMTITAFITSTLTSKVKKNALEAQEKEAETSALFQLTNRLTDASDVSDIASITTDTISSIMNCRAACLCFDERGQPEQSFVQQQCAGKQVRRKVEDTAELKHRMEGLRTAYDVGDEFYDWPIYGREAILGVLRIPVEIAVSMSEPQKRLLRSMIESAALAMDRFRSAQEQQKSREETEQERYRGNLLRAISHDLRTPLSGIMGTSEMLMGMTEKEDERYTLALDIYKDADWLHSMVENILNLTRLQDGKLILDKQPEAVEEVVGVAVAAFSKREPEHEIVVRIPDEVLLVPMDARLIEQTLVNLIDNAIKHTPPNGEVEVCVQEDRNKASAVFTVADRGTGIAEEDLPHIFEMFYTTRTKGADALRGVGLGLAICKSVISAHGGMITAHNRHDGPGAEFVFTLPMEVKNSVEQK</sequence>
<protein>
    <recommendedName>
        <fullName evidence="3">histidine kinase</fullName>
        <ecNumber evidence="3">2.7.13.3</ecNumber>
    </recommendedName>
</protein>
<dbReference type="InterPro" id="IPR029016">
    <property type="entry name" value="GAF-like_dom_sf"/>
</dbReference>
<dbReference type="InterPro" id="IPR038318">
    <property type="entry name" value="KdpD_sf"/>
</dbReference>
<dbReference type="Pfam" id="PF02518">
    <property type="entry name" value="HATPase_c"/>
    <property type="match status" value="1"/>
</dbReference>
<dbReference type="Pfam" id="PF13493">
    <property type="entry name" value="DUF4118"/>
    <property type="match status" value="1"/>
</dbReference>
<comment type="catalytic activity">
    <reaction evidence="1">
        <text>ATP + protein L-histidine = ADP + protein N-phospho-L-histidine.</text>
        <dbReference type="EC" id="2.7.13.3"/>
    </reaction>
</comment>
<dbReference type="Gene3D" id="1.10.287.130">
    <property type="match status" value="1"/>
</dbReference>
<dbReference type="CDD" id="cd00075">
    <property type="entry name" value="HATPase"/>
    <property type="match status" value="1"/>
</dbReference>
<feature type="transmembrane region" description="Helical" evidence="13">
    <location>
        <begin position="91"/>
        <end position="110"/>
    </location>
</feature>
<dbReference type="SUPFAM" id="SSF55874">
    <property type="entry name" value="ATPase domain of HSP90 chaperone/DNA topoisomerase II/histidine kinase"/>
    <property type="match status" value="1"/>
</dbReference>
<name>A0A7G8TDV0_9FIRM</name>
<dbReference type="Gene3D" id="1.20.120.620">
    <property type="entry name" value="Backbone structure of the membrane domain of e. Coli histidine kinase receptor kdpd"/>
    <property type="match status" value="1"/>
</dbReference>
<dbReference type="InterPro" id="IPR025201">
    <property type="entry name" value="KdpD_TM"/>
</dbReference>
<dbReference type="Proteomes" id="UP000515909">
    <property type="component" value="Chromosome"/>
</dbReference>